<evidence type="ECO:0000313" key="1">
    <source>
        <dbReference type="EMBL" id="KAI0062263.1"/>
    </source>
</evidence>
<gene>
    <name evidence="1" type="ORF">BV25DRAFT_663961</name>
</gene>
<keyword evidence="2" id="KW-1185">Reference proteome</keyword>
<dbReference type="EMBL" id="MU277208">
    <property type="protein sequence ID" value="KAI0062263.1"/>
    <property type="molecule type" value="Genomic_DNA"/>
</dbReference>
<evidence type="ECO:0000313" key="2">
    <source>
        <dbReference type="Proteomes" id="UP000814140"/>
    </source>
</evidence>
<reference evidence="1" key="2">
    <citation type="journal article" date="2022" name="New Phytol.">
        <title>Evolutionary transition to the ectomycorrhizal habit in the genomes of a hyperdiverse lineage of mushroom-forming fungi.</title>
        <authorList>
            <person name="Looney B."/>
            <person name="Miyauchi S."/>
            <person name="Morin E."/>
            <person name="Drula E."/>
            <person name="Courty P.E."/>
            <person name="Kohler A."/>
            <person name="Kuo A."/>
            <person name="LaButti K."/>
            <person name="Pangilinan J."/>
            <person name="Lipzen A."/>
            <person name="Riley R."/>
            <person name="Andreopoulos W."/>
            <person name="He G."/>
            <person name="Johnson J."/>
            <person name="Nolan M."/>
            <person name="Tritt A."/>
            <person name="Barry K.W."/>
            <person name="Grigoriev I.V."/>
            <person name="Nagy L.G."/>
            <person name="Hibbett D."/>
            <person name="Henrissat B."/>
            <person name="Matheny P.B."/>
            <person name="Labbe J."/>
            <person name="Martin F.M."/>
        </authorList>
    </citation>
    <scope>NUCLEOTIDE SEQUENCE</scope>
    <source>
        <strain evidence="1">HHB10654</strain>
    </source>
</reference>
<protein>
    <submittedName>
        <fullName evidence="1">Uncharacterized protein</fullName>
    </submittedName>
</protein>
<proteinExistence type="predicted"/>
<comment type="caution">
    <text evidence="1">The sequence shown here is derived from an EMBL/GenBank/DDBJ whole genome shotgun (WGS) entry which is preliminary data.</text>
</comment>
<organism evidence="1 2">
    <name type="scientific">Artomyces pyxidatus</name>
    <dbReference type="NCBI Taxonomy" id="48021"/>
    <lineage>
        <taxon>Eukaryota</taxon>
        <taxon>Fungi</taxon>
        <taxon>Dikarya</taxon>
        <taxon>Basidiomycota</taxon>
        <taxon>Agaricomycotina</taxon>
        <taxon>Agaricomycetes</taxon>
        <taxon>Russulales</taxon>
        <taxon>Auriscalpiaceae</taxon>
        <taxon>Artomyces</taxon>
    </lineage>
</organism>
<sequence length="120" mass="13678">MTYVRRETRVTSRSRNSSWMRAPALIRGTRWNPSAPALVYSQILQRRKIKNNSEQFMEDHKKSGENQGKTPTVDPASEGAKKNGPSENRTRDPCMILHWSSFLAMPGPGSRISTKLYRLS</sequence>
<dbReference type="Proteomes" id="UP000814140">
    <property type="component" value="Unassembled WGS sequence"/>
</dbReference>
<name>A0ACB8T0H4_9AGAM</name>
<accession>A0ACB8T0H4</accession>
<reference evidence="1" key="1">
    <citation type="submission" date="2021-03" db="EMBL/GenBank/DDBJ databases">
        <authorList>
            <consortium name="DOE Joint Genome Institute"/>
            <person name="Ahrendt S."/>
            <person name="Looney B.P."/>
            <person name="Miyauchi S."/>
            <person name="Morin E."/>
            <person name="Drula E."/>
            <person name="Courty P.E."/>
            <person name="Chicoki N."/>
            <person name="Fauchery L."/>
            <person name="Kohler A."/>
            <person name="Kuo A."/>
            <person name="Labutti K."/>
            <person name="Pangilinan J."/>
            <person name="Lipzen A."/>
            <person name="Riley R."/>
            <person name="Andreopoulos W."/>
            <person name="He G."/>
            <person name="Johnson J."/>
            <person name="Barry K.W."/>
            <person name="Grigoriev I.V."/>
            <person name="Nagy L."/>
            <person name="Hibbett D."/>
            <person name="Henrissat B."/>
            <person name="Matheny P.B."/>
            <person name="Labbe J."/>
            <person name="Martin F."/>
        </authorList>
    </citation>
    <scope>NUCLEOTIDE SEQUENCE</scope>
    <source>
        <strain evidence="1">HHB10654</strain>
    </source>
</reference>